<evidence type="ECO:0000256" key="4">
    <source>
        <dbReference type="ARBA" id="ARBA00023235"/>
    </source>
</evidence>
<dbReference type="GO" id="GO:0047938">
    <property type="term" value="F:glucose-6-phosphate 1-epimerase activity"/>
    <property type="evidence" value="ECO:0007669"/>
    <property type="project" value="UniProtKB-UniRule"/>
</dbReference>
<name>F0XDI7_GROCL</name>
<dbReference type="InterPro" id="IPR011013">
    <property type="entry name" value="Gal_mutarotase_sf_dom"/>
</dbReference>
<dbReference type="InParanoid" id="F0XDI7"/>
<comment type="catalytic activity">
    <reaction evidence="1">
        <text>alpha-D-glucose 6-phosphate = beta-D-glucose 6-phosphate</text>
        <dbReference type="Rhea" id="RHEA:16249"/>
        <dbReference type="ChEBI" id="CHEBI:58225"/>
        <dbReference type="ChEBI" id="CHEBI:58247"/>
        <dbReference type="EC" id="5.1.3.15"/>
    </reaction>
</comment>
<evidence type="ECO:0000256" key="8">
    <source>
        <dbReference type="SAM" id="MobiDB-lite"/>
    </source>
</evidence>
<dbReference type="HOGENOM" id="CLU_048345_2_0_1"/>
<dbReference type="GO" id="GO:0030246">
    <property type="term" value="F:carbohydrate binding"/>
    <property type="evidence" value="ECO:0007669"/>
    <property type="project" value="UniProtKB-UniRule"/>
</dbReference>
<proteinExistence type="inferred from homology"/>
<feature type="active site" evidence="6">
    <location>
        <position position="202"/>
    </location>
</feature>
<feature type="binding site" evidence="7">
    <location>
        <position position="99"/>
    </location>
    <ligand>
        <name>substrate</name>
    </ligand>
</feature>
<dbReference type="PANTHER" id="PTHR11122">
    <property type="entry name" value="APOSPORY-ASSOCIATED PROTEIN C-RELATED"/>
    <property type="match status" value="1"/>
</dbReference>
<evidence type="ECO:0000256" key="5">
    <source>
        <dbReference type="PIRNR" id="PIRNR016020"/>
    </source>
</evidence>
<dbReference type="GeneID" id="25974415"/>
<evidence type="ECO:0000256" key="1">
    <source>
        <dbReference type="ARBA" id="ARBA00001096"/>
    </source>
</evidence>
<feature type="region of interest" description="Disordered" evidence="8">
    <location>
        <begin position="116"/>
        <end position="137"/>
    </location>
</feature>
<dbReference type="PIRSF" id="PIRSF016020">
    <property type="entry name" value="PHexose_mutarotase"/>
    <property type="match status" value="1"/>
</dbReference>
<evidence type="ECO:0000313" key="10">
    <source>
        <dbReference type="Proteomes" id="UP000007796"/>
    </source>
</evidence>
<dbReference type="AlphaFoldDB" id="F0XDI7"/>
<feature type="active site" evidence="6">
    <location>
        <position position="309"/>
    </location>
</feature>
<dbReference type="STRING" id="655863.F0XDI7"/>
<dbReference type="GO" id="GO:0005975">
    <property type="term" value="P:carbohydrate metabolic process"/>
    <property type="evidence" value="ECO:0007669"/>
    <property type="project" value="InterPro"/>
</dbReference>
<dbReference type="EC" id="5.1.3.15" evidence="3 5"/>
<dbReference type="OrthoDB" id="1659429at2759"/>
<dbReference type="RefSeq" id="XP_014174081.1">
    <property type="nucleotide sequence ID" value="XM_014318606.1"/>
</dbReference>
<evidence type="ECO:0000256" key="3">
    <source>
        <dbReference type="ARBA" id="ARBA00012083"/>
    </source>
</evidence>
<dbReference type="Proteomes" id="UP000007796">
    <property type="component" value="Unassembled WGS sequence"/>
</dbReference>
<dbReference type="SUPFAM" id="SSF74650">
    <property type="entry name" value="Galactose mutarotase-like"/>
    <property type="match status" value="1"/>
</dbReference>
<reference evidence="9 10" key="1">
    <citation type="journal article" date="2011" name="Proc. Natl. Acad. Sci. U.S.A.">
        <title>Genome and transcriptome analyses of the mountain pine beetle-fungal symbiont Grosmannia clavigera, a lodgepole pine pathogen.</title>
        <authorList>
            <person name="DiGuistini S."/>
            <person name="Wang Y."/>
            <person name="Liao N.Y."/>
            <person name="Taylor G."/>
            <person name="Tanguay P."/>
            <person name="Feau N."/>
            <person name="Henrissat B."/>
            <person name="Chan S.K."/>
            <person name="Hesse-Orce U."/>
            <person name="Alamouti S.M."/>
            <person name="Tsui C.K.M."/>
            <person name="Docking R.T."/>
            <person name="Levasseur A."/>
            <person name="Haridas S."/>
            <person name="Robertson G."/>
            <person name="Birol I."/>
            <person name="Holt R.A."/>
            <person name="Marra M.A."/>
            <person name="Hamelin R.C."/>
            <person name="Hirst M."/>
            <person name="Jones S.J.M."/>
            <person name="Bohlmann J."/>
            <person name="Breuil C."/>
        </authorList>
    </citation>
    <scope>NUCLEOTIDE SEQUENCE [LARGE SCALE GENOMIC DNA]</scope>
    <source>
        <strain evidence="10">kw1407 / UAMH 11150</strain>
    </source>
</reference>
<keyword evidence="10" id="KW-1185">Reference proteome</keyword>
<evidence type="ECO:0000256" key="7">
    <source>
        <dbReference type="PIRSR" id="PIRSR016020-2"/>
    </source>
</evidence>
<dbReference type="InterPro" id="IPR014718">
    <property type="entry name" value="GH-type_carb-bd"/>
</dbReference>
<evidence type="ECO:0000256" key="2">
    <source>
        <dbReference type="ARBA" id="ARBA00005866"/>
    </source>
</evidence>
<gene>
    <name evidence="9" type="ORF">CMQ_1527</name>
</gene>
<organism evidence="10">
    <name type="scientific">Grosmannia clavigera (strain kw1407 / UAMH 11150)</name>
    <name type="common">Blue stain fungus</name>
    <name type="synonym">Graphiocladiella clavigera</name>
    <dbReference type="NCBI Taxonomy" id="655863"/>
    <lineage>
        <taxon>Eukaryota</taxon>
        <taxon>Fungi</taxon>
        <taxon>Dikarya</taxon>
        <taxon>Ascomycota</taxon>
        <taxon>Pezizomycotina</taxon>
        <taxon>Sordariomycetes</taxon>
        <taxon>Sordariomycetidae</taxon>
        <taxon>Ophiostomatales</taxon>
        <taxon>Ophiostomataceae</taxon>
        <taxon>Leptographium</taxon>
    </lineage>
</organism>
<comment type="function">
    <text evidence="5">Catalyzes the interconversion between the alpha and beta anomers from at least three hexose 6-phosphate sugars (Glc6P, Gal6P, and Man6P).</text>
</comment>
<comment type="similarity">
    <text evidence="2 5">Belongs to the glucose-6-phosphate 1-epimerase family.</text>
</comment>
<evidence type="ECO:0000313" key="9">
    <source>
        <dbReference type="EMBL" id="EFX04599.1"/>
    </source>
</evidence>
<dbReference type="CDD" id="cd09020">
    <property type="entry name" value="D-hex-6-P-epi_like"/>
    <property type="match status" value="1"/>
</dbReference>
<feature type="binding site" evidence="7">
    <location>
        <position position="104"/>
    </location>
    <ligand>
        <name>substrate</name>
    </ligand>
</feature>
<dbReference type="InterPro" id="IPR025532">
    <property type="entry name" value="G6P_1-epimerase"/>
</dbReference>
<feature type="binding site" evidence="7">
    <location>
        <position position="75"/>
    </location>
    <ligand>
        <name>substrate</name>
    </ligand>
</feature>
<dbReference type="PANTHER" id="PTHR11122:SF13">
    <property type="entry name" value="GLUCOSE-6-PHOSPHATE 1-EPIMERASE"/>
    <property type="match status" value="1"/>
</dbReference>
<keyword evidence="4 5" id="KW-0413">Isomerase</keyword>
<dbReference type="Gene3D" id="2.70.98.10">
    <property type="match status" value="1"/>
</dbReference>
<dbReference type="InterPro" id="IPR008183">
    <property type="entry name" value="Aldose_1/G6P_1-epimerase"/>
</dbReference>
<dbReference type="GO" id="GO:0005737">
    <property type="term" value="C:cytoplasm"/>
    <property type="evidence" value="ECO:0007669"/>
    <property type="project" value="TreeGrafter"/>
</dbReference>
<dbReference type="Pfam" id="PF01263">
    <property type="entry name" value="Aldose_epim"/>
    <property type="match status" value="1"/>
</dbReference>
<sequence>MDRRNRPTALATPTALPPQPRVDVVGDRVSAVLPSGESVEVSLFGATVLSWRDALGADRLWLSEAAVLDGSKAVRGGIPVVFPVFGVAPADTAAAKLPQHGLARTSRWDFLGKSTSEATSARRVTAPPPGPSSAAKKMPLSAEGVQLDFGLSAASADPALRTLWPYDFGLMYTVTLEPDRLSTSIVVTNDGDRPFDFQVLLHTYLRVSDISKVEVAGLTGSPYLDKVGGVQAKTEAAATVAFVGETDRVYSPADGASAPVEVLEAGAPRFSVARDNLADVVVWNPWTDKAGGLADFAPKSGYQNMLCVEPGAVTGWQTLEPGEAFEGAQSITAH</sequence>
<dbReference type="EMBL" id="GL629765">
    <property type="protein sequence ID" value="EFX04599.1"/>
    <property type="molecule type" value="Genomic_DNA"/>
</dbReference>
<evidence type="ECO:0000256" key="6">
    <source>
        <dbReference type="PIRSR" id="PIRSR016020-1"/>
    </source>
</evidence>
<protein>
    <recommendedName>
        <fullName evidence="3 5">Glucose-6-phosphate 1-epimerase</fullName>
        <ecNumber evidence="3 5">5.1.3.15</ecNumber>
    </recommendedName>
</protein>
<dbReference type="FunCoup" id="F0XDI7">
    <property type="interactions" value="248"/>
</dbReference>
<accession>F0XDI7</accession>
<dbReference type="eggNOG" id="KOG1594">
    <property type="taxonomic scope" value="Eukaryota"/>
</dbReference>